<dbReference type="InterPro" id="IPR013087">
    <property type="entry name" value="Znf_C2H2_type"/>
</dbReference>
<keyword evidence="3" id="KW-1185">Reference proteome</keyword>
<organism evidence="2 3">
    <name type="scientific">Gigaspora rosea</name>
    <dbReference type="NCBI Taxonomy" id="44941"/>
    <lineage>
        <taxon>Eukaryota</taxon>
        <taxon>Fungi</taxon>
        <taxon>Fungi incertae sedis</taxon>
        <taxon>Mucoromycota</taxon>
        <taxon>Glomeromycotina</taxon>
        <taxon>Glomeromycetes</taxon>
        <taxon>Diversisporales</taxon>
        <taxon>Gigasporaceae</taxon>
        <taxon>Gigaspora</taxon>
    </lineage>
</organism>
<reference evidence="2 3" key="1">
    <citation type="submission" date="2018-06" db="EMBL/GenBank/DDBJ databases">
        <title>Comparative genomics reveals the genomic features of Rhizophagus irregularis, R. cerebriforme, R. diaphanum and Gigaspora rosea, and their symbiotic lifestyle signature.</title>
        <authorList>
            <person name="Morin E."/>
            <person name="San Clemente H."/>
            <person name="Chen E.C.H."/>
            <person name="De La Providencia I."/>
            <person name="Hainaut M."/>
            <person name="Kuo A."/>
            <person name="Kohler A."/>
            <person name="Murat C."/>
            <person name="Tang N."/>
            <person name="Roy S."/>
            <person name="Loubradou J."/>
            <person name="Henrissat B."/>
            <person name="Grigoriev I.V."/>
            <person name="Corradi N."/>
            <person name="Roux C."/>
            <person name="Martin F.M."/>
        </authorList>
    </citation>
    <scope>NUCLEOTIDE SEQUENCE [LARGE SCALE GENOMIC DNA]</scope>
    <source>
        <strain evidence="2 3">DAOM 194757</strain>
    </source>
</reference>
<evidence type="ECO:0000313" key="2">
    <source>
        <dbReference type="EMBL" id="RIB29636.1"/>
    </source>
</evidence>
<dbReference type="EMBL" id="QKWP01000033">
    <property type="protein sequence ID" value="RIB29636.1"/>
    <property type="molecule type" value="Genomic_DNA"/>
</dbReference>
<dbReference type="SMART" id="SM00355">
    <property type="entry name" value="ZnF_C2H2"/>
    <property type="match status" value="2"/>
</dbReference>
<dbReference type="Proteomes" id="UP000266673">
    <property type="component" value="Unassembled WGS sequence"/>
</dbReference>
<comment type="caution">
    <text evidence="2">The sequence shown here is derived from an EMBL/GenBank/DDBJ whole genome shotgun (WGS) entry which is preliminary data.</text>
</comment>
<dbReference type="AlphaFoldDB" id="A0A397WC81"/>
<feature type="domain" description="C2H2-type" evidence="1">
    <location>
        <begin position="6"/>
        <end position="30"/>
    </location>
</feature>
<name>A0A397WC81_9GLOM</name>
<sequence>MSTDLVYCPLCLRKAFKNQRGYHKHQKNIHTPKINNKNSNDESVNNCFRCYLCPNKTYKNQQGLSRHESIVHYNYNIPPKHITPLPQEALDEFKNILIYTIQKQLKNHIKNVGLQSVKFPCLERENAVELVGQILERTNWSVRSYLYGQQTNVILFSSNSAINELKKNKKQKPIELRIELEQCMIKDATNQISIAGYITIHFFIEQIYFG</sequence>
<gene>
    <name evidence="2" type="ORF">C2G38_2154896</name>
</gene>
<feature type="domain" description="C2H2-type" evidence="1">
    <location>
        <begin position="48"/>
        <end position="72"/>
    </location>
</feature>
<proteinExistence type="predicted"/>
<protein>
    <recommendedName>
        <fullName evidence="1">C2H2-type domain-containing protein</fullName>
    </recommendedName>
</protein>
<accession>A0A397WC81</accession>
<dbReference type="OrthoDB" id="2407155at2759"/>
<evidence type="ECO:0000259" key="1">
    <source>
        <dbReference type="SMART" id="SM00355"/>
    </source>
</evidence>
<evidence type="ECO:0000313" key="3">
    <source>
        <dbReference type="Proteomes" id="UP000266673"/>
    </source>
</evidence>